<feature type="domain" description="HpcH/HpaI aldolase/citrate lyase" evidence="5">
    <location>
        <begin position="10"/>
        <end position="227"/>
    </location>
</feature>
<keyword evidence="7" id="KW-1185">Reference proteome</keyword>
<dbReference type="Gene3D" id="3.20.20.60">
    <property type="entry name" value="Phosphoenolpyruvate-binding domains"/>
    <property type="match status" value="1"/>
</dbReference>
<dbReference type="GO" id="GO:0016829">
    <property type="term" value="F:lyase activity"/>
    <property type="evidence" value="ECO:0007669"/>
    <property type="project" value="UniProtKB-KW"/>
</dbReference>
<accession>A0ABS5I9L9</accession>
<sequence length="289" mass="30640">MIPPFTPRWRSLLFAPADNAKLLAKLHERGADAVILDLEDAIPCAGKAAARAGIAAWIERLNGYNIPVVVRINAGWLDLYADLNAVVRPGLTALMLPQVKDDLQVRAVDAILDAMEQQRGLARRGIGLIALIESPATLPHLPVIAALPRIIGLALGSEDFSLALRAPPSRASLTLPCQMIALAAAGQGLMALGLPDTLANFQHLDIYGASIAQAQAMGMTGALCIHPAQVALVNQAFAASPEQRQWAERVVTAWTEAEAVGSAVCSVDGQMVDRPVVERARALLTQPRG</sequence>
<dbReference type="Pfam" id="PF03328">
    <property type="entry name" value="HpcH_HpaI"/>
    <property type="match status" value="1"/>
</dbReference>
<dbReference type="InterPro" id="IPR011206">
    <property type="entry name" value="Citrate_lyase_beta/mcl1/mcl2"/>
</dbReference>
<dbReference type="InterPro" id="IPR040442">
    <property type="entry name" value="Pyrv_kinase-like_dom_sf"/>
</dbReference>
<comment type="caution">
    <text evidence="6">The sequence shown here is derived from an EMBL/GenBank/DDBJ whole genome shotgun (WGS) entry which is preliminary data.</text>
</comment>
<keyword evidence="4" id="KW-0460">Magnesium</keyword>
<evidence type="ECO:0000256" key="1">
    <source>
        <dbReference type="ARBA" id="ARBA00001946"/>
    </source>
</evidence>
<keyword evidence="3" id="KW-0479">Metal-binding</keyword>
<organism evidence="6 7">
    <name type="scientific">Magnetospirillum sulfuroxidans</name>
    <dbReference type="NCBI Taxonomy" id="611300"/>
    <lineage>
        <taxon>Bacteria</taxon>
        <taxon>Pseudomonadati</taxon>
        <taxon>Pseudomonadota</taxon>
        <taxon>Alphaproteobacteria</taxon>
        <taxon>Rhodospirillales</taxon>
        <taxon>Rhodospirillaceae</taxon>
        <taxon>Magnetospirillum</taxon>
    </lineage>
</organism>
<proteinExistence type="inferred from homology"/>
<protein>
    <submittedName>
        <fullName evidence="6">CoA ester lyase</fullName>
    </submittedName>
</protein>
<reference evidence="6 7" key="1">
    <citation type="submission" date="2021-04" db="EMBL/GenBank/DDBJ databases">
        <title>Magnetospirillum sulfuroxidans sp. nov., a facultative chemolithoautotrophic sulfur-oxidizing alphaproteobacterium isolated from freshwater sediment and proposals for Paramagetospirillum gen. nov., and Magnetospirillaceae fam. nov.</title>
        <authorList>
            <person name="Koziaeva V."/>
            <person name="Geelhoed J.S."/>
            <person name="Sorokin D.Y."/>
            <person name="Grouzdev D.S."/>
        </authorList>
    </citation>
    <scope>NUCLEOTIDE SEQUENCE [LARGE SCALE GENOMIC DNA]</scope>
    <source>
        <strain evidence="6 7">J10</strain>
    </source>
</reference>
<evidence type="ECO:0000256" key="3">
    <source>
        <dbReference type="ARBA" id="ARBA00022723"/>
    </source>
</evidence>
<gene>
    <name evidence="6" type="ORF">KEC16_04495</name>
</gene>
<dbReference type="Proteomes" id="UP000680714">
    <property type="component" value="Unassembled WGS sequence"/>
</dbReference>
<dbReference type="PANTHER" id="PTHR32308:SF10">
    <property type="entry name" value="CITRATE LYASE SUBUNIT BETA"/>
    <property type="match status" value="1"/>
</dbReference>
<dbReference type="PANTHER" id="PTHR32308">
    <property type="entry name" value="LYASE BETA SUBUNIT, PUTATIVE (AFU_ORTHOLOGUE AFUA_4G13030)-RELATED"/>
    <property type="match status" value="1"/>
</dbReference>
<comment type="similarity">
    <text evidence="2">Belongs to the HpcH/HpaI aldolase family.</text>
</comment>
<dbReference type="RefSeq" id="WP_211546477.1">
    <property type="nucleotide sequence ID" value="NZ_JAGTUF010000002.1"/>
</dbReference>
<evidence type="ECO:0000313" key="6">
    <source>
        <dbReference type="EMBL" id="MBR9970966.1"/>
    </source>
</evidence>
<dbReference type="InterPro" id="IPR005000">
    <property type="entry name" value="Aldolase/citrate-lyase_domain"/>
</dbReference>
<keyword evidence="6" id="KW-0456">Lyase</keyword>
<dbReference type="PIRSF" id="PIRSF015582">
    <property type="entry name" value="Cit_lyase_B"/>
    <property type="match status" value="1"/>
</dbReference>
<evidence type="ECO:0000256" key="2">
    <source>
        <dbReference type="ARBA" id="ARBA00005568"/>
    </source>
</evidence>
<evidence type="ECO:0000256" key="4">
    <source>
        <dbReference type="ARBA" id="ARBA00022842"/>
    </source>
</evidence>
<dbReference type="EMBL" id="JAGTUF010000002">
    <property type="protein sequence ID" value="MBR9970966.1"/>
    <property type="molecule type" value="Genomic_DNA"/>
</dbReference>
<evidence type="ECO:0000259" key="5">
    <source>
        <dbReference type="Pfam" id="PF03328"/>
    </source>
</evidence>
<name>A0ABS5I9L9_9PROT</name>
<comment type="cofactor">
    <cofactor evidence="1">
        <name>Mg(2+)</name>
        <dbReference type="ChEBI" id="CHEBI:18420"/>
    </cofactor>
</comment>
<dbReference type="SUPFAM" id="SSF51621">
    <property type="entry name" value="Phosphoenolpyruvate/pyruvate domain"/>
    <property type="match status" value="1"/>
</dbReference>
<dbReference type="InterPro" id="IPR015813">
    <property type="entry name" value="Pyrv/PenolPyrv_kinase-like_dom"/>
</dbReference>
<evidence type="ECO:0000313" key="7">
    <source>
        <dbReference type="Proteomes" id="UP000680714"/>
    </source>
</evidence>